<dbReference type="InterPro" id="IPR036162">
    <property type="entry name" value="Resolvase-like_N_sf"/>
</dbReference>
<keyword evidence="2" id="KW-0233">DNA recombination</keyword>
<accession>A0A1V9ESI4</accession>
<organism evidence="4 5">
    <name type="scientific">Niastella yeongjuensis</name>
    <dbReference type="NCBI Taxonomy" id="354355"/>
    <lineage>
        <taxon>Bacteria</taxon>
        <taxon>Pseudomonadati</taxon>
        <taxon>Bacteroidota</taxon>
        <taxon>Chitinophagia</taxon>
        <taxon>Chitinophagales</taxon>
        <taxon>Chitinophagaceae</taxon>
        <taxon>Niastella</taxon>
    </lineage>
</organism>
<dbReference type="PROSITE" id="PS51736">
    <property type="entry name" value="RECOMBINASES_3"/>
    <property type="match status" value="1"/>
</dbReference>
<feature type="domain" description="Resolvase/invertase-type recombinase catalytic" evidence="3">
    <location>
        <begin position="3"/>
        <end position="138"/>
    </location>
</feature>
<evidence type="ECO:0000256" key="1">
    <source>
        <dbReference type="ARBA" id="ARBA00023125"/>
    </source>
</evidence>
<sequence>MKLVIAYYRVSTGKQGKSGLGLEAQQHAVRHHCNSNGFQLLMEIQEVKSTRKRRVYLENAFALCQKHQAALIVARLDRLGRDVEEIARNIKLPVDIIVADNPHANRFTIHILAAVAEEQRRSISENTKSALQAAKQRGVLLGKNANALALQNKAAAYKFAKELQPLLFKLNEEGICSTRKIASELNRLKVPTFRPGGRWHRTSVHNVLSRLEMTKNKEAAPHK</sequence>
<keyword evidence="1" id="KW-0238">DNA-binding</keyword>
<comment type="caution">
    <text evidence="4">The sequence shown here is derived from an EMBL/GenBank/DDBJ whole genome shotgun (WGS) entry which is preliminary data.</text>
</comment>
<dbReference type="InterPro" id="IPR006119">
    <property type="entry name" value="Resolv_N"/>
</dbReference>
<dbReference type="OrthoDB" id="2290206at2"/>
<evidence type="ECO:0000259" key="3">
    <source>
        <dbReference type="PROSITE" id="PS51736"/>
    </source>
</evidence>
<dbReference type="Pfam" id="PF00239">
    <property type="entry name" value="Resolvase"/>
    <property type="match status" value="1"/>
</dbReference>
<dbReference type="InterPro" id="IPR050639">
    <property type="entry name" value="SSR_resolvase"/>
</dbReference>
<dbReference type="PANTHER" id="PTHR30461">
    <property type="entry name" value="DNA-INVERTASE FROM LAMBDOID PROPHAGE"/>
    <property type="match status" value="1"/>
</dbReference>
<dbReference type="Proteomes" id="UP000192610">
    <property type="component" value="Unassembled WGS sequence"/>
</dbReference>
<evidence type="ECO:0000313" key="4">
    <source>
        <dbReference type="EMBL" id="OQP49041.1"/>
    </source>
</evidence>
<dbReference type="EMBL" id="LVXG01000016">
    <property type="protein sequence ID" value="OQP49041.1"/>
    <property type="molecule type" value="Genomic_DNA"/>
</dbReference>
<dbReference type="GO" id="GO:0003677">
    <property type="term" value="F:DNA binding"/>
    <property type="evidence" value="ECO:0007669"/>
    <property type="project" value="UniProtKB-KW"/>
</dbReference>
<dbReference type="STRING" id="354355.SAMN05660816_04314"/>
<dbReference type="CDD" id="cd00338">
    <property type="entry name" value="Ser_Recombinase"/>
    <property type="match status" value="1"/>
</dbReference>
<dbReference type="SUPFAM" id="SSF53041">
    <property type="entry name" value="Resolvase-like"/>
    <property type="match status" value="1"/>
</dbReference>
<dbReference type="PANTHER" id="PTHR30461:SF2">
    <property type="entry name" value="SERINE RECOMBINASE PINE-RELATED"/>
    <property type="match status" value="1"/>
</dbReference>
<evidence type="ECO:0000256" key="2">
    <source>
        <dbReference type="ARBA" id="ARBA00023172"/>
    </source>
</evidence>
<dbReference type="AlphaFoldDB" id="A0A1V9ESI4"/>
<dbReference type="GO" id="GO:0000150">
    <property type="term" value="F:DNA strand exchange activity"/>
    <property type="evidence" value="ECO:0007669"/>
    <property type="project" value="InterPro"/>
</dbReference>
<evidence type="ECO:0000313" key="5">
    <source>
        <dbReference type="Proteomes" id="UP000192610"/>
    </source>
</evidence>
<gene>
    <name evidence="4" type="ORF">A4H97_29085</name>
</gene>
<reference evidence="5" key="1">
    <citation type="submission" date="2016-04" db="EMBL/GenBank/DDBJ databases">
        <authorList>
            <person name="Chen L."/>
            <person name="Zhuang W."/>
            <person name="Wang G."/>
        </authorList>
    </citation>
    <scope>NUCLEOTIDE SEQUENCE [LARGE SCALE GENOMIC DNA]</scope>
    <source>
        <strain evidence="5">17621</strain>
    </source>
</reference>
<protein>
    <submittedName>
        <fullName evidence="4">Resolvase</fullName>
    </submittedName>
</protein>
<dbReference type="SMART" id="SM00857">
    <property type="entry name" value="Resolvase"/>
    <property type="match status" value="1"/>
</dbReference>
<keyword evidence="5" id="KW-1185">Reference proteome</keyword>
<dbReference type="Gene3D" id="3.40.50.1390">
    <property type="entry name" value="Resolvase, N-terminal catalytic domain"/>
    <property type="match status" value="1"/>
</dbReference>
<proteinExistence type="predicted"/>
<name>A0A1V9ESI4_9BACT</name>